<evidence type="ECO:0000256" key="2">
    <source>
        <dbReference type="ARBA" id="ARBA00011971"/>
    </source>
</evidence>
<dbReference type="PANTHER" id="PTHR19278:SF9">
    <property type="entry name" value="URIDINE 5'-MONOPHOSPHATE SYNTHASE"/>
    <property type="match status" value="1"/>
</dbReference>
<organism evidence="9">
    <name type="scientific">uncultured Pyrinomonadaceae bacterium</name>
    <dbReference type="NCBI Taxonomy" id="2283094"/>
    <lineage>
        <taxon>Bacteria</taxon>
        <taxon>Pseudomonadati</taxon>
        <taxon>Acidobacteriota</taxon>
        <taxon>Blastocatellia</taxon>
        <taxon>Blastocatellales</taxon>
        <taxon>Pyrinomonadaceae</taxon>
        <taxon>environmental samples</taxon>
    </lineage>
</organism>
<comment type="caution">
    <text evidence="7">Lacks conserved residue(s) required for the propagation of feature annotation.</text>
</comment>
<dbReference type="AlphaFoldDB" id="A0A6J4NBM8"/>
<name>A0A6J4NBM8_9BACT</name>
<accession>A0A6J4NBM8</accession>
<dbReference type="Pfam" id="PF00156">
    <property type="entry name" value="Pribosyltran"/>
    <property type="match status" value="1"/>
</dbReference>
<keyword evidence="5 7" id="KW-0460">Magnesium</keyword>
<evidence type="ECO:0000313" key="9">
    <source>
        <dbReference type="EMBL" id="CAA9383320.1"/>
    </source>
</evidence>
<evidence type="ECO:0000256" key="3">
    <source>
        <dbReference type="ARBA" id="ARBA00022676"/>
    </source>
</evidence>
<dbReference type="CDD" id="cd06223">
    <property type="entry name" value="PRTases_typeI"/>
    <property type="match status" value="1"/>
</dbReference>
<evidence type="ECO:0000256" key="4">
    <source>
        <dbReference type="ARBA" id="ARBA00022679"/>
    </source>
</evidence>
<evidence type="ECO:0000256" key="7">
    <source>
        <dbReference type="HAMAP-Rule" id="MF_01208"/>
    </source>
</evidence>
<dbReference type="EC" id="2.4.2.10" evidence="2 7"/>
<reference evidence="9" key="1">
    <citation type="submission" date="2020-02" db="EMBL/GenBank/DDBJ databases">
        <authorList>
            <person name="Meier V. D."/>
        </authorList>
    </citation>
    <scope>NUCLEOTIDE SEQUENCE</scope>
    <source>
        <strain evidence="9">AVDCRST_MAG74</strain>
    </source>
</reference>
<dbReference type="HAMAP" id="MF_01208">
    <property type="entry name" value="PyrE"/>
    <property type="match status" value="1"/>
</dbReference>
<keyword evidence="6 7" id="KW-0665">Pyrimidine biosynthesis</keyword>
<dbReference type="InterPro" id="IPR006273">
    <property type="entry name" value="Orotate_PRibTrfase_bac"/>
</dbReference>
<sequence length="189" mass="20656">MFAEKVLERFKETDAFLEGHFILSSGLHSPNYLQCALALQRPADAARFGEAIAEYYRNERIETVAAPAIGGLVIGYAVAEALNARFIWTERENAQMTLRRGFSVKENERILVVEDVITTGGSTRECIAALETRGAKVVAAASIIDRSDGAADVGVPRRSLVSLKVPSYKPEECPLCERGDQAIKPGSRK</sequence>
<evidence type="ECO:0000256" key="6">
    <source>
        <dbReference type="ARBA" id="ARBA00022975"/>
    </source>
</evidence>
<feature type="domain" description="Phosphoribosyltransferase" evidence="8">
    <location>
        <begin position="42"/>
        <end position="152"/>
    </location>
</feature>
<evidence type="ECO:0000259" key="8">
    <source>
        <dbReference type="Pfam" id="PF00156"/>
    </source>
</evidence>
<evidence type="ECO:0000256" key="1">
    <source>
        <dbReference type="ARBA" id="ARBA00004889"/>
    </source>
</evidence>
<dbReference type="UniPathway" id="UPA00070">
    <property type="reaction ID" value="UER00119"/>
</dbReference>
<dbReference type="NCBIfam" id="TIGR01367">
    <property type="entry name" value="pyrE_Therm"/>
    <property type="match status" value="1"/>
</dbReference>
<dbReference type="InterPro" id="IPR000836">
    <property type="entry name" value="PRTase_dom"/>
</dbReference>
<feature type="binding site" evidence="7">
    <location>
        <position position="118"/>
    </location>
    <ligand>
        <name>orotate</name>
        <dbReference type="ChEBI" id="CHEBI:30839"/>
    </ligand>
</feature>
<dbReference type="InterPro" id="IPR029057">
    <property type="entry name" value="PRTase-like"/>
</dbReference>
<dbReference type="SUPFAM" id="SSF53271">
    <property type="entry name" value="PRTase-like"/>
    <property type="match status" value="1"/>
</dbReference>
<dbReference type="GO" id="GO:0044205">
    <property type="term" value="P:'de novo' UMP biosynthetic process"/>
    <property type="evidence" value="ECO:0007669"/>
    <property type="project" value="UniProtKB-UniRule"/>
</dbReference>
<keyword evidence="4 7" id="KW-0808">Transferase</keyword>
<comment type="function">
    <text evidence="7">Catalyzes the transfer of a ribosyl phosphate group from 5-phosphoribose 1-diphosphate to orotate, leading to the formation of orotidine monophosphate (OMP).</text>
</comment>
<dbReference type="GO" id="GO:0004588">
    <property type="term" value="F:orotate phosphoribosyltransferase activity"/>
    <property type="evidence" value="ECO:0007669"/>
    <property type="project" value="UniProtKB-UniRule"/>
</dbReference>
<feature type="binding site" evidence="7">
    <location>
        <position position="146"/>
    </location>
    <ligand>
        <name>orotate</name>
        <dbReference type="ChEBI" id="CHEBI:30839"/>
    </ligand>
</feature>
<comment type="cofactor">
    <cofactor evidence="7">
        <name>Mg(2+)</name>
        <dbReference type="ChEBI" id="CHEBI:18420"/>
    </cofactor>
</comment>
<feature type="binding site" description="in other chain" evidence="7">
    <location>
        <begin position="114"/>
        <end position="122"/>
    </location>
    <ligand>
        <name>5-phospho-alpha-D-ribose 1-diphosphate</name>
        <dbReference type="ChEBI" id="CHEBI:58017"/>
        <note>ligand shared between dimeric partners</note>
    </ligand>
</feature>
<proteinExistence type="inferred from homology"/>
<comment type="pathway">
    <text evidence="1 7">Pyrimidine metabolism; UMP biosynthesis via de novo pathway; UMP from orotate: step 1/2.</text>
</comment>
<dbReference type="GO" id="GO:0019856">
    <property type="term" value="P:pyrimidine nucleobase biosynthetic process"/>
    <property type="evidence" value="ECO:0007669"/>
    <property type="project" value="InterPro"/>
</dbReference>
<dbReference type="EMBL" id="CADCUR010000040">
    <property type="protein sequence ID" value="CAA9383320.1"/>
    <property type="molecule type" value="Genomic_DNA"/>
</dbReference>
<gene>
    <name evidence="7" type="primary">pyrE</name>
    <name evidence="9" type="ORF">AVDCRST_MAG74-531</name>
</gene>
<dbReference type="InterPro" id="IPR023031">
    <property type="entry name" value="OPRT"/>
</dbReference>
<dbReference type="GO" id="GO:0000287">
    <property type="term" value="F:magnesium ion binding"/>
    <property type="evidence" value="ECO:0007669"/>
    <property type="project" value="UniProtKB-UniRule"/>
</dbReference>
<comment type="catalytic activity">
    <reaction evidence="7">
        <text>orotidine 5'-phosphate + diphosphate = orotate + 5-phospho-alpha-D-ribose 1-diphosphate</text>
        <dbReference type="Rhea" id="RHEA:10380"/>
        <dbReference type="ChEBI" id="CHEBI:30839"/>
        <dbReference type="ChEBI" id="CHEBI:33019"/>
        <dbReference type="ChEBI" id="CHEBI:57538"/>
        <dbReference type="ChEBI" id="CHEBI:58017"/>
        <dbReference type="EC" id="2.4.2.10"/>
    </reaction>
</comment>
<comment type="subunit">
    <text evidence="7">Homodimer.</text>
</comment>
<evidence type="ECO:0000256" key="5">
    <source>
        <dbReference type="ARBA" id="ARBA00022842"/>
    </source>
</evidence>
<dbReference type="PANTHER" id="PTHR19278">
    <property type="entry name" value="OROTATE PHOSPHORIBOSYLTRANSFERASE"/>
    <property type="match status" value="1"/>
</dbReference>
<dbReference type="Gene3D" id="3.40.50.2020">
    <property type="match status" value="1"/>
</dbReference>
<keyword evidence="3 7" id="KW-0328">Glycosyltransferase</keyword>
<protein>
    <recommendedName>
        <fullName evidence="2 7">Orotate phosphoribosyltransferase</fullName>
        <shortName evidence="7">OPRT</shortName>
        <shortName evidence="7">OPRTase</shortName>
        <ecNumber evidence="2 7">2.4.2.10</ecNumber>
    </recommendedName>
</protein>
<comment type="similarity">
    <text evidence="7">Belongs to the purine/pyrimidine phosphoribosyltransferase family. PyrE subfamily.</text>
</comment>